<gene>
    <name evidence="2" type="ORF">C8D85_2785</name>
</gene>
<evidence type="ECO:0000313" key="2">
    <source>
        <dbReference type="EMBL" id="TDR06602.1"/>
    </source>
</evidence>
<reference evidence="2 3" key="1">
    <citation type="submission" date="2019-03" db="EMBL/GenBank/DDBJ databases">
        <title>Genomic Encyclopedia of Type Strains, Phase IV (KMG-IV): sequencing the most valuable type-strain genomes for metagenomic binning, comparative biology and taxonomic classification.</title>
        <authorList>
            <person name="Goeker M."/>
        </authorList>
    </citation>
    <scope>NUCLEOTIDE SEQUENCE [LARGE SCALE GENOMIC DNA]</scope>
    <source>
        <strain evidence="2 3">DSM 5604</strain>
    </source>
</reference>
<accession>A0A4R6X5D7</accession>
<proteinExistence type="predicted"/>
<dbReference type="Gene3D" id="3.40.630.30">
    <property type="match status" value="1"/>
</dbReference>
<dbReference type="RefSeq" id="WP_133563752.1">
    <property type="nucleotide sequence ID" value="NZ_JAJGNH010000010.1"/>
</dbReference>
<evidence type="ECO:0000313" key="3">
    <source>
        <dbReference type="Proteomes" id="UP000295729"/>
    </source>
</evidence>
<evidence type="ECO:0000259" key="1">
    <source>
        <dbReference type="PROSITE" id="PS51186"/>
    </source>
</evidence>
<dbReference type="AlphaFoldDB" id="A0A4R6X5D7"/>
<dbReference type="SUPFAM" id="SSF55729">
    <property type="entry name" value="Acyl-CoA N-acyltransferases (Nat)"/>
    <property type="match status" value="1"/>
</dbReference>
<keyword evidence="2" id="KW-0808">Transferase</keyword>
<dbReference type="PANTHER" id="PTHR43451:SF1">
    <property type="entry name" value="ACETYLTRANSFERASE"/>
    <property type="match status" value="1"/>
</dbReference>
<dbReference type="InterPro" id="IPR016181">
    <property type="entry name" value="Acyl_CoA_acyltransferase"/>
</dbReference>
<keyword evidence="3" id="KW-1185">Reference proteome</keyword>
<protein>
    <submittedName>
        <fullName evidence="2">GNAT family acetyltransferase</fullName>
    </submittedName>
</protein>
<organism evidence="2 3">
    <name type="scientific">Marinomonas communis</name>
    <dbReference type="NCBI Taxonomy" id="28254"/>
    <lineage>
        <taxon>Bacteria</taxon>
        <taxon>Pseudomonadati</taxon>
        <taxon>Pseudomonadota</taxon>
        <taxon>Gammaproteobacteria</taxon>
        <taxon>Oceanospirillales</taxon>
        <taxon>Oceanospirillaceae</taxon>
        <taxon>Marinomonas</taxon>
    </lineage>
</organism>
<dbReference type="InterPro" id="IPR000182">
    <property type="entry name" value="GNAT_dom"/>
</dbReference>
<dbReference type="OrthoDB" id="5355033at2"/>
<sequence length="165" mass="19005">MYSTSIAIREFQSTEIDYRALVNVFHRSVHAIPDVIYSKEQKSAWAPDCIDGASWKLRLEEHSVWVAVDERNQEPLGFIELNKNGDIECLYVCPRAQRQGIAKLLLITAFESIRKHYPDKAQWLVQASDVAYEFFIKHGFLPTKRNQVERFGVSLENTTMAKTIA</sequence>
<feature type="domain" description="N-acetyltransferase" evidence="1">
    <location>
        <begin position="6"/>
        <end position="165"/>
    </location>
</feature>
<dbReference type="CDD" id="cd04301">
    <property type="entry name" value="NAT_SF"/>
    <property type="match status" value="1"/>
</dbReference>
<dbReference type="GO" id="GO:0016747">
    <property type="term" value="F:acyltransferase activity, transferring groups other than amino-acyl groups"/>
    <property type="evidence" value="ECO:0007669"/>
    <property type="project" value="InterPro"/>
</dbReference>
<dbReference type="InterPro" id="IPR052564">
    <property type="entry name" value="N-acetyltrans/Recomb-assoc"/>
</dbReference>
<dbReference type="Pfam" id="PF13673">
    <property type="entry name" value="Acetyltransf_10"/>
    <property type="match status" value="1"/>
</dbReference>
<dbReference type="PROSITE" id="PS51186">
    <property type="entry name" value="GNAT"/>
    <property type="match status" value="1"/>
</dbReference>
<dbReference type="Proteomes" id="UP000295729">
    <property type="component" value="Unassembled WGS sequence"/>
</dbReference>
<dbReference type="EMBL" id="SNZA01000005">
    <property type="protein sequence ID" value="TDR06602.1"/>
    <property type="molecule type" value="Genomic_DNA"/>
</dbReference>
<comment type="caution">
    <text evidence="2">The sequence shown here is derived from an EMBL/GenBank/DDBJ whole genome shotgun (WGS) entry which is preliminary data.</text>
</comment>
<name>A0A4R6X5D7_9GAMM</name>
<dbReference type="PANTHER" id="PTHR43451">
    <property type="entry name" value="ACETYLTRANSFERASE (GNAT) FAMILY PROTEIN"/>
    <property type="match status" value="1"/>
</dbReference>